<sequence>MMDIEKLILGVFERQALWDQTNKDYHSRDMARKMWISLAKEMGENSDVLKSKWRGLRDNFRKELAKTKKGRSGDAGGISIPSKLLYFTLMLFLKDNMTQRNATGNIPPLNNQENSYDENTTPDTISEPDYDRNHNSEFNSDSELNTDTMPTTPKAAKIAQANKKTGTKSKKAKSSVYEKIIAIEEEKLKAYREKCKERTKEEDSDFHFLMSLMPYMKKISEDQKLSVRIKIQQFLLDAQPRAQSVRTRTTAVDQETDQSRYQVVLPSASSENELGCSDVRKMQQVLLEVQPRAQSVWTRTTAVDQEMDQNEAGYSGVREYLHNFQ</sequence>
<name>A0ABM5JSU8_DIAVI</name>
<dbReference type="Pfam" id="PF02944">
    <property type="entry name" value="BESS"/>
    <property type="match status" value="1"/>
</dbReference>
<evidence type="ECO:0000259" key="4">
    <source>
        <dbReference type="PROSITE" id="PS51031"/>
    </source>
</evidence>
<feature type="domain" description="BESS" evidence="4">
    <location>
        <begin position="202"/>
        <end position="241"/>
    </location>
</feature>
<evidence type="ECO:0000313" key="6">
    <source>
        <dbReference type="Proteomes" id="UP001652700"/>
    </source>
</evidence>
<evidence type="ECO:0000259" key="3">
    <source>
        <dbReference type="PROSITE" id="PS51029"/>
    </source>
</evidence>
<dbReference type="SMART" id="SM00595">
    <property type="entry name" value="MADF"/>
    <property type="match status" value="1"/>
</dbReference>
<comment type="subcellular location">
    <subcellularLocation>
        <location evidence="1">Nucleus</location>
    </subcellularLocation>
</comment>
<evidence type="ECO:0000313" key="5">
    <source>
        <dbReference type="EnsemblMetazoa" id="XP_050501016.1"/>
    </source>
</evidence>
<accession>A0ABM5JSU8</accession>
<dbReference type="Proteomes" id="UP001652700">
    <property type="component" value="Unplaced"/>
</dbReference>
<protein>
    <recommendedName>
        <fullName evidence="7">Transcription factor Adf-1-like</fullName>
    </recommendedName>
</protein>
<dbReference type="InterPro" id="IPR004210">
    <property type="entry name" value="BESS_motif"/>
</dbReference>
<feature type="compositionally biased region" description="Polar residues" evidence="2">
    <location>
        <begin position="136"/>
        <end position="148"/>
    </location>
</feature>
<dbReference type="PANTHER" id="PTHR12243:SF69">
    <property type="entry name" value="SI:CH73-59F11.3"/>
    <property type="match status" value="1"/>
</dbReference>
<feature type="compositionally biased region" description="Polar residues" evidence="2">
    <location>
        <begin position="104"/>
        <end position="124"/>
    </location>
</feature>
<evidence type="ECO:0008006" key="7">
    <source>
        <dbReference type="Google" id="ProtNLM"/>
    </source>
</evidence>
<feature type="region of interest" description="Disordered" evidence="2">
    <location>
        <begin position="104"/>
        <end position="148"/>
    </location>
</feature>
<proteinExistence type="predicted"/>
<keyword evidence="6" id="KW-1185">Reference proteome</keyword>
<dbReference type="GeneID" id="126880976"/>
<dbReference type="PANTHER" id="PTHR12243">
    <property type="entry name" value="MADF DOMAIN TRANSCRIPTION FACTOR"/>
    <property type="match status" value="1"/>
</dbReference>
<dbReference type="RefSeq" id="XP_050501016.1">
    <property type="nucleotide sequence ID" value="XM_050645059.1"/>
</dbReference>
<reference evidence="5" key="1">
    <citation type="submission" date="2025-05" db="UniProtKB">
        <authorList>
            <consortium name="EnsemblMetazoa"/>
        </authorList>
    </citation>
    <scope>IDENTIFICATION</scope>
</reference>
<organism evidence="5 6">
    <name type="scientific">Diabrotica virgifera virgifera</name>
    <name type="common">western corn rootworm</name>
    <dbReference type="NCBI Taxonomy" id="50390"/>
    <lineage>
        <taxon>Eukaryota</taxon>
        <taxon>Metazoa</taxon>
        <taxon>Ecdysozoa</taxon>
        <taxon>Arthropoda</taxon>
        <taxon>Hexapoda</taxon>
        <taxon>Insecta</taxon>
        <taxon>Pterygota</taxon>
        <taxon>Neoptera</taxon>
        <taxon>Endopterygota</taxon>
        <taxon>Coleoptera</taxon>
        <taxon>Polyphaga</taxon>
        <taxon>Cucujiformia</taxon>
        <taxon>Chrysomeloidea</taxon>
        <taxon>Chrysomelidae</taxon>
        <taxon>Galerucinae</taxon>
        <taxon>Diabroticina</taxon>
        <taxon>Diabroticites</taxon>
        <taxon>Diabrotica</taxon>
    </lineage>
</organism>
<dbReference type="EnsemblMetazoa" id="XM_050645059.1">
    <property type="protein sequence ID" value="XP_050501016.1"/>
    <property type="gene ID" value="LOC126880976"/>
</dbReference>
<feature type="domain" description="MADF" evidence="3">
    <location>
        <begin position="6"/>
        <end position="98"/>
    </location>
</feature>
<evidence type="ECO:0000256" key="2">
    <source>
        <dbReference type="SAM" id="MobiDB-lite"/>
    </source>
</evidence>
<evidence type="ECO:0000256" key="1">
    <source>
        <dbReference type="PROSITE-ProRule" id="PRU00371"/>
    </source>
</evidence>
<dbReference type="InterPro" id="IPR006578">
    <property type="entry name" value="MADF-dom"/>
</dbReference>
<dbReference type="PROSITE" id="PS51029">
    <property type="entry name" value="MADF"/>
    <property type="match status" value="1"/>
</dbReference>
<dbReference type="Pfam" id="PF10545">
    <property type="entry name" value="MADF_DNA_bdg"/>
    <property type="match status" value="1"/>
</dbReference>
<dbReference type="PROSITE" id="PS51031">
    <property type="entry name" value="BESS"/>
    <property type="match status" value="1"/>
</dbReference>
<dbReference type="InterPro" id="IPR039353">
    <property type="entry name" value="TF_Adf1"/>
</dbReference>
<keyword evidence="1" id="KW-0539">Nucleus</keyword>